<accession>G1KYC8</accession>
<evidence type="ECO:0000313" key="2">
    <source>
        <dbReference type="Ensembl" id="ENSACAP00000020801.2"/>
    </source>
</evidence>
<dbReference type="RefSeq" id="XP_062824490.1">
    <property type="nucleotide sequence ID" value="XM_062968420.1"/>
</dbReference>
<organism evidence="2 3">
    <name type="scientific">Anolis carolinensis</name>
    <name type="common">Green anole</name>
    <name type="synonym">American chameleon</name>
    <dbReference type="NCBI Taxonomy" id="28377"/>
    <lineage>
        <taxon>Eukaryota</taxon>
        <taxon>Metazoa</taxon>
        <taxon>Chordata</taxon>
        <taxon>Craniata</taxon>
        <taxon>Vertebrata</taxon>
        <taxon>Euteleostomi</taxon>
        <taxon>Lepidosauria</taxon>
        <taxon>Squamata</taxon>
        <taxon>Bifurcata</taxon>
        <taxon>Unidentata</taxon>
        <taxon>Episquamata</taxon>
        <taxon>Toxicofera</taxon>
        <taxon>Iguania</taxon>
        <taxon>Dactyloidae</taxon>
        <taxon>Anolis</taxon>
    </lineage>
</organism>
<feature type="region of interest" description="Disordered" evidence="1">
    <location>
        <begin position="211"/>
        <end position="244"/>
    </location>
</feature>
<dbReference type="GeneID" id="100560614"/>
<dbReference type="InterPro" id="IPR053819">
    <property type="entry name" value="TEADIR3_omega_loop"/>
</dbReference>
<dbReference type="KEGG" id="acs:100560614"/>
<feature type="compositionally biased region" description="Basic and acidic residues" evidence="1">
    <location>
        <begin position="76"/>
        <end position="87"/>
    </location>
</feature>
<dbReference type="Proteomes" id="UP000001646">
    <property type="component" value="Chromosome 1"/>
</dbReference>
<reference evidence="2" key="3">
    <citation type="submission" date="2025-09" db="UniProtKB">
        <authorList>
            <consortium name="Ensembl"/>
        </authorList>
    </citation>
    <scope>IDENTIFICATION</scope>
</reference>
<proteinExistence type="predicted"/>
<feature type="compositionally biased region" description="Basic and acidic residues" evidence="1">
    <location>
        <begin position="119"/>
        <end position="128"/>
    </location>
</feature>
<reference evidence="2" key="2">
    <citation type="submission" date="2025-08" db="UniProtKB">
        <authorList>
            <consortium name="Ensembl"/>
        </authorList>
    </citation>
    <scope>IDENTIFICATION</scope>
</reference>
<feature type="region of interest" description="Disordered" evidence="1">
    <location>
        <begin position="117"/>
        <end position="147"/>
    </location>
</feature>
<dbReference type="eggNOG" id="ENOG502RZWV">
    <property type="taxonomic scope" value="Eukaryota"/>
</dbReference>
<dbReference type="Pfam" id="PF15238">
    <property type="entry name" value="TEADIR3"/>
    <property type="match status" value="1"/>
</dbReference>
<dbReference type="InParanoid" id="G1KYC8"/>
<dbReference type="Ensembl" id="ENSACAT00000022519.2">
    <property type="protein sequence ID" value="ENSACAP00000020801.2"/>
    <property type="gene ID" value="ENSACAG00000023211.2"/>
</dbReference>
<dbReference type="InterPro" id="IPR029359">
    <property type="entry name" value="FAM181"/>
</dbReference>
<gene>
    <name evidence="2" type="primary">FAM181A</name>
</gene>
<dbReference type="CTD" id="90050"/>
<dbReference type="GO" id="GO:0005737">
    <property type="term" value="C:cytoplasm"/>
    <property type="evidence" value="ECO:0007669"/>
    <property type="project" value="Ensembl"/>
</dbReference>
<evidence type="ECO:0000256" key="1">
    <source>
        <dbReference type="SAM" id="MobiDB-lite"/>
    </source>
</evidence>
<keyword evidence="3" id="KW-1185">Reference proteome</keyword>
<dbReference type="Bgee" id="ENSACAG00000023211">
    <property type="expression patterns" value="Expressed in brain and 2 other cell types or tissues"/>
</dbReference>
<dbReference type="RefSeq" id="XP_008108819.1">
    <property type="nucleotide sequence ID" value="XM_008110612.3"/>
</dbReference>
<protein>
    <submittedName>
        <fullName evidence="2">Family with sequence similarity 181 member A</fullName>
    </submittedName>
</protein>
<name>G1KYC8_ANOCA</name>
<dbReference type="PANTHER" id="PTHR33766">
    <property type="entry name" value="PROTEIN FAM181B"/>
    <property type="match status" value="1"/>
</dbReference>
<dbReference type="RefSeq" id="XP_062824489.1">
    <property type="nucleotide sequence ID" value="XM_062968419.1"/>
</dbReference>
<dbReference type="OrthoDB" id="5982901at2759"/>
<dbReference type="STRING" id="28377.ENSACAP00000020801"/>
<evidence type="ECO:0000313" key="3">
    <source>
        <dbReference type="Proteomes" id="UP000001646"/>
    </source>
</evidence>
<sequence length="346" mass="37808">MASSSADSEVKTLLNFVNLASSDIKAALDKSAPCRRSVDHRKYLQKQLKRFSQKYARLPRCHHHHHPHHMQQPSSLRERKAELEGKSRGLNTSESPEASEGRVAVVATTSASILAQSDKACKADHERQQQQGTSEALARPDQVPMRKRQLPASFWEEPRPTQGPLSLFASSPLSSSKDLLPLYEGKKSLKGPDGFASLKNLVPLYEGKKSHKGPDRFISSKDLPPLYEGKKRQKGSDGGTSERPDAEALQVLSTWGCWPFQCHGPQTSPGLYVPPLPLAAALPSPAAPFPALGLWRKNGGSSMEGEAFGKLGGMGQKVYHRPVVWKPIPTKPAAPPATLFSVFGYI</sequence>
<dbReference type="HOGENOM" id="CLU_060757_0_0_1"/>
<dbReference type="GeneTree" id="ENSGT00940000154730"/>
<dbReference type="PANTHER" id="PTHR33766:SF1">
    <property type="entry name" value="PROTEIN FAM181A"/>
    <property type="match status" value="1"/>
</dbReference>
<feature type="region of interest" description="Disordered" evidence="1">
    <location>
        <begin position="62"/>
        <end position="104"/>
    </location>
</feature>
<dbReference type="AlphaFoldDB" id="G1KYC8"/>
<reference evidence="2 3" key="1">
    <citation type="submission" date="2009-12" db="EMBL/GenBank/DDBJ databases">
        <title>The Genome Sequence of Anolis carolinensis (Green Anole Lizard).</title>
        <authorList>
            <consortium name="The Genome Sequencing Platform"/>
            <person name="Di Palma F."/>
            <person name="Alfoldi J."/>
            <person name="Heiman D."/>
            <person name="Young S."/>
            <person name="Grabherr M."/>
            <person name="Johnson J."/>
            <person name="Lander E.S."/>
            <person name="Lindblad-Toh K."/>
        </authorList>
    </citation>
    <scope>NUCLEOTIDE SEQUENCE [LARGE SCALE GENOMIC DNA]</scope>
    <source>
        <strain evidence="2 3">JBL SC #1</strain>
    </source>
</reference>